<comment type="caution">
    <text evidence="8">The sequence shown here is derived from an EMBL/GenBank/DDBJ whole genome shotgun (WGS) entry which is preliminary data.</text>
</comment>
<dbReference type="SUPFAM" id="SSF53850">
    <property type="entry name" value="Periplasmic binding protein-like II"/>
    <property type="match status" value="1"/>
</dbReference>
<evidence type="ECO:0000256" key="1">
    <source>
        <dbReference type="ARBA" id="ARBA00004196"/>
    </source>
</evidence>
<dbReference type="PROSITE" id="PS51318">
    <property type="entry name" value="TAT"/>
    <property type="match status" value="1"/>
</dbReference>
<dbReference type="RefSeq" id="WP_254182316.1">
    <property type="nucleotide sequence ID" value="NZ_JANARS010000006.1"/>
</dbReference>
<comment type="subcellular location">
    <subcellularLocation>
        <location evidence="1">Cell envelope</location>
    </subcellularLocation>
</comment>
<evidence type="ECO:0000256" key="7">
    <source>
        <dbReference type="SAM" id="SignalP"/>
    </source>
</evidence>
<evidence type="ECO:0000256" key="4">
    <source>
        <dbReference type="ARBA" id="ARBA00022729"/>
    </source>
</evidence>
<comment type="similarity">
    <text evidence="2">Belongs to the bacterial solute-binding protein 1 family.</text>
</comment>
<comment type="function">
    <text evidence="5">Part of a binding-protein-dependent transport system for a sugar.</text>
</comment>
<feature type="signal peptide" evidence="7">
    <location>
        <begin position="1"/>
        <end position="28"/>
    </location>
</feature>
<protein>
    <recommendedName>
        <fullName evidence="6">Probable sugar-binding periplasmic protein</fullName>
    </recommendedName>
</protein>
<evidence type="ECO:0000256" key="6">
    <source>
        <dbReference type="ARBA" id="ARBA00049753"/>
    </source>
</evidence>
<reference evidence="8 9" key="1">
    <citation type="submission" date="2022-06" db="EMBL/GenBank/DDBJ databases">
        <authorList>
            <person name="So Y."/>
        </authorList>
    </citation>
    <scope>NUCLEOTIDE SEQUENCE [LARGE SCALE GENOMIC DNA]</scope>
    <source>
        <strain evidence="8 9">STR3</strain>
    </source>
</reference>
<name>A0ABT1KZB3_9ACTN</name>
<accession>A0ABT1KZB3</accession>
<evidence type="ECO:0000313" key="9">
    <source>
        <dbReference type="Proteomes" id="UP001204524"/>
    </source>
</evidence>
<dbReference type="PANTHER" id="PTHR43649:SF28">
    <property type="entry name" value="BINDING PROTEIN COMPONENT OF ABC SUGAR TRANSPORTER-RELATED"/>
    <property type="match status" value="1"/>
</dbReference>
<feature type="chain" id="PRO_5045214045" description="Probable sugar-binding periplasmic protein" evidence="7">
    <location>
        <begin position="29"/>
        <end position="433"/>
    </location>
</feature>
<dbReference type="PANTHER" id="PTHR43649">
    <property type="entry name" value="ARABINOSE-BINDING PROTEIN-RELATED"/>
    <property type="match status" value="1"/>
</dbReference>
<dbReference type="InterPro" id="IPR050490">
    <property type="entry name" value="Bact_solute-bd_prot1"/>
</dbReference>
<dbReference type="Proteomes" id="UP001204524">
    <property type="component" value="Unassembled WGS sequence"/>
</dbReference>
<keyword evidence="9" id="KW-1185">Reference proteome</keyword>
<sequence>MPSSHRLPISIDRRGLMGLMGAAGVAYAASSCAGPGSTSGGGGPAPTGGSATDTISFAHWRAEDQQVFDSIIGGFTGSNSDAGVEQDISPSQDYQSSAIQRLRGGEVGDAFTAFRGAQFEDMVAAGLFAELADQDFVSAYSERFRPVGQKDGTQYGLPYQVVFLMPIYNVDLFEKAGVSELPQDWDGFLALCEQLRSADVTPIAWPGGDAGNAAQLFNSMTMNNAPSDDYCAKIESGDYKCTDDWFLKTLGQYAELAPYMQKNASGSAPEPLQQLFTEQEAGMLATGSYHIAATRALGAEFAMDVLSPITTTAEEARFEGVHNATFILGVNSASEKQETAVAWLEHLSDPEVAGEYANGTAQHVTVDGVEYTNADLKRLEPWLSKNTALAPRYQFLDLDVEAAVEAACVAVVGGQSPEQAAEEAQKIVDEQIG</sequence>
<dbReference type="PROSITE" id="PS51257">
    <property type="entry name" value="PROKAR_LIPOPROTEIN"/>
    <property type="match status" value="1"/>
</dbReference>
<evidence type="ECO:0000256" key="2">
    <source>
        <dbReference type="ARBA" id="ARBA00008520"/>
    </source>
</evidence>
<evidence type="ECO:0000256" key="5">
    <source>
        <dbReference type="ARBA" id="ARBA00049629"/>
    </source>
</evidence>
<proteinExistence type="inferred from homology"/>
<dbReference type="InterPro" id="IPR006311">
    <property type="entry name" value="TAT_signal"/>
</dbReference>
<dbReference type="Pfam" id="PF01547">
    <property type="entry name" value="SBP_bac_1"/>
    <property type="match status" value="1"/>
</dbReference>
<dbReference type="EMBL" id="JANARS010000006">
    <property type="protein sequence ID" value="MCP3423121.1"/>
    <property type="molecule type" value="Genomic_DNA"/>
</dbReference>
<evidence type="ECO:0000313" key="8">
    <source>
        <dbReference type="EMBL" id="MCP3423121.1"/>
    </source>
</evidence>
<dbReference type="InterPro" id="IPR006059">
    <property type="entry name" value="SBP"/>
</dbReference>
<keyword evidence="3" id="KW-0813">Transport</keyword>
<organism evidence="8 9">
    <name type="scientific">Nocardioides pinisoli</name>
    <dbReference type="NCBI Taxonomy" id="2950279"/>
    <lineage>
        <taxon>Bacteria</taxon>
        <taxon>Bacillati</taxon>
        <taxon>Actinomycetota</taxon>
        <taxon>Actinomycetes</taxon>
        <taxon>Propionibacteriales</taxon>
        <taxon>Nocardioidaceae</taxon>
        <taxon>Nocardioides</taxon>
    </lineage>
</organism>
<keyword evidence="4 7" id="KW-0732">Signal</keyword>
<gene>
    <name evidence="8" type="ORF">NCI01_15060</name>
</gene>
<evidence type="ECO:0000256" key="3">
    <source>
        <dbReference type="ARBA" id="ARBA00022448"/>
    </source>
</evidence>
<dbReference type="Gene3D" id="3.40.190.10">
    <property type="entry name" value="Periplasmic binding protein-like II"/>
    <property type="match status" value="2"/>
</dbReference>